<dbReference type="PANTHER" id="PTHR42973:SF39">
    <property type="entry name" value="FAD-BINDING PCMH-TYPE DOMAIN-CONTAINING PROTEIN"/>
    <property type="match status" value="1"/>
</dbReference>
<dbReference type="Gene3D" id="3.30.465.10">
    <property type="match status" value="1"/>
</dbReference>
<dbReference type="SUPFAM" id="SSF56176">
    <property type="entry name" value="FAD-binding/transporter-associated domain-like"/>
    <property type="match status" value="1"/>
</dbReference>
<evidence type="ECO:0000313" key="8">
    <source>
        <dbReference type="Proteomes" id="UP001239169"/>
    </source>
</evidence>
<protein>
    <submittedName>
        <fullName evidence="7">FAD-binding oxidoreductase</fullName>
        <ecNumber evidence="7">1.-.-.-</ecNumber>
    </submittedName>
</protein>
<dbReference type="InterPro" id="IPR006093">
    <property type="entry name" value="Oxy_OxRdtase_FAD_BS"/>
</dbReference>
<dbReference type="Proteomes" id="UP001239169">
    <property type="component" value="Chromosome"/>
</dbReference>
<dbReference type="EMBL" id="CP124685">
    <property type="protein sequence ID" value="WGX75232.1"/>
    <property type="molecule type" value="Genomic_DNA"/>
</dbReference>
<keyword evidence="8" id="KW-1185">Reference proteome</keyword>
<dbReference type="PROSITE" id="PS51387">
    <property type="entry name" value="FAD_PCMH"/>
    <property type="match status" value="1"/>
</dbReference>
<dbReference type="Gene3D" id="3.30.43.10">
    <property type="entry name" value="Uridine Diphospho-n-acetylenolpyruvylglucosamine Reductase, domain 2"/>
    <property type="match status" value="1"/>
</dbReference>
<dbReference type="Pfam" id="PF08031">
    <property type="entry name" value="BBE"/>
    <property type="match status" value="1"/>
</dbReference>
<dbReference type="InterPro" id="IPR036318">
    <property type="entry name" value="FAD-bd_PCMH-like_sf"/>
</dbReference>
<gene>
    <name evidence="7" type="ORF">QJS64_14440</name>
</gene>
<name>A0ABY8R0Z3_PARBF</name>
<proteinExistence type="inferred from homology"/>
<organism evidence="7 8">
    <name type="scientific">Paraclostridium bifermentans</name>
    <name type="common">Clostridium bifermentans</name>
    <dbReference type="NCBI Taxonomy" id="1490"/>
    <lineage>
        <taxon>Bacteria</taxon>
        <taxon>Bacillati</taxon>
        <taxon>Bacillota</taxon>
        <taxon>Clostridia</taxon>
        <taxon>Peptostreptococcales</taxon>
        <taxon>Peptostreptococcaceae</taxon>
        <taxon>Paraclostridium</taxon>
    </lineage>
</organism>
<dbReference type="Gene3D" id="3.40.462.20">
    <property type="match status" value="1"/>
</dbReference>
<sequence length="440" mass="50219">MAEIITPGDSYYSQARLVWNRAINKYPEKIIYCTSIEDVQKAIVYSVEKRLEIRIRGGGHHYEGFSIGNGVVVIDISNLNSIKVDYEKNTFTVQNGIRLGQLYTFIGGIGYPFPGGACPTVCISGLALGGGWGYSSRKYGLTCDSLLELTLVNYKGELITANKCSNSDLFWACKGGGGGNFGVVVSMTFKLPSKVDNVTEFEFNIEDPSKYTQIEFLDIWQKFITSAVPEINMRGSIYNSSESGVNINCRGILYGYPDKLYGLLEPFMKIKGFNLTYNYISFLQAVLLLGSSYPQYQYFENYGRFVSKYYDYCTLESLVEIVNQPIPEGSEEISLNLYGLGGKVSEVGKFDTAFYYRDSFYILLIDTVFKNNCYKEINKDWIKSNIDTIYRITEGSYINFPYYPLGNYMHEYYGENKYRLEEVKRKYDPYNIFNFKQSIK</sequence>
<comment type="similarity">
    <text evidence="2">Belongs to the oxygen-dependent FAD-linked oxidoreductase family.</text>
</comment>
<evidence type="ECO:0000256" key="3">
    <source>
        <dbReference type="ARBA" id="ARBA00022630"/>
    </source>
</evidence>
<dbReference type="PANTHER" id="PTHR42973">
    <property type="entry name" value="BINDING OXIDOREDUCTASE, PUTATIVE (AFU_ORTHOLOGUE AFUA_1G17690)-RELATED"/>
    <property type="match status" value="1"/>
</dbReference>
<feature type="domain" description="FAD-binding PCMH-type" evidence="6">
    <location>
        <begin position="23"/>
        <end position="194"/>
    </location>
</feature>
<dbReference type="PROSITE" id="PS00862">
    <property type="entry name" value="OX2_COVAL_FAD"/>
    <property type="match status" value="1"/>
</dbReference>
<dbReference type="InterPro" id="IPR012951">
    <property type="entry name" value="BBE"/>
</dbReference>
<dbReference type="InterPro" id="IPR006094">
    <property type="entry name" value="Oxid_FAD_bind_N"/>
</dbReference>
<accession>A0ABY8R0Z3</accession>
<evidence type="ECO:0000259" key="6">
    <source>
        <dbReference type="PROSITE" id="PS51387"/>
    </source>
</evidence>
<dbReference type="InterPro" id="IPR016166">
    <property type="entry name" value="FAD-bd_PCMH"/>
</dbReference>
<evidence type="ECO:0000256" key="2">
    <source>
        <dbReference type="ARBA" id="ARBA00005466"/>
    </source>
</evidence>
<dbReference type="EC" id="1.-.-.-" evidence="7"/>
<comment type="cofactor">
    <cofactor evidence="1">
        <name>FAD</name>
        <dbReference type="ChEBI" id="CHEBI:57692"/>
    </cofactor>
</comment>
<evidence type="ECO:0000256" key="5">
    <source>
        <dbReference type="ARBA" id="ARBA00023002"/>
    </source>
</evidence>
<dbReference type="InterPro" id="IPR016167">
    <property type="entry name" value="FAD-bd_PCMH_sub1"/>
</dbReference>
<dbReference type="GO" id="GO:0016491">
    <property type="term" value="F:oxidoreductase activity"/>
    <property type="evidence" value="ECO:0007669"/>
    <property type="project" value="UniProtKB-KW"/>
</dbReference>
<dbReference type="InterPro" id="IPR016169">
    <property type="entry name" value="FAD-bd_PCMH_sub2"/>
</dbReference>
<evidence type="ECO:0000256" key="1">
    <source>
        <dbReference type="ARBA" id="ARBA00001974"/>
    </source>
</evidence>
<dbReference type="Pfam" id="PF01565">
    <property type="entry name" value="FAD_binding_4"/>
    <property type="match status" value="1"/>
</dbReference>
<keyword evidence="5 7" id="KW-0560">Oxidoreductase</keyword>
<evidence type="ECO:0000256" key="4">
    <source>
        <dbReference type="ARBA" id="ARBA00022827"/>
    </source>
</evidence>
<reference evidence="7 8" key="1">
    <citation type="submission" date="2023-04" db="EMBL/GenBank/DDBJ databases">
        <title>Bacteria Genome Submission.</title>
        <authorList>
            <person name="Isaac P."/>
        </authorList>
    </citation>
    <scope>NUCLEOTIDE SEQUENCE [LARGE SCALE GENOMIC DNA]</scope>
    <source>
        <strain evidence="7 8">SampleS7P1</strain>
    </source>
</reference>
<keyword evidence="4" id="KW-0274">FAD</keyword>
<evidence type="ECO:0000313" key="7">
    <source>
        <dbReference type="EMBL" id="WGX75232.1"/>
    </source>
</evidence>
<dbReference type="InterPro" id="IPR050416">
    <property type="entry name" value="FAD-linked_Oxidoreductase"/>
</dbReference>
<keyword evidence="3" id="KW-0285">Flavoprotein</keyword>